<evidence type="ECO:0000256" key="3">
    <source>
        <dbReference type="ARBA" id="ARBA00022833"/>
    </source>
</evidence>
<dbReference type="InterPro" id="IPR011057">
    <property type="entry name" value="Mss4-like_sf"/>
</dbReference>
<dbReference type="SUPFAM" id="SSF51316">
    <property type="entry name" value="Mss4-like"/>
    <property type="match status" value="1"/>
</dbReference>
<evidence type="ECO:0000313" key="6">
    <source>
        <dbReference type="EMBL" id="KAH7311666.1"/>
    </source>
</evidence>
<dbReference type="EMBL" id="JAGPNK010000011">
    <property type="protein sequence ID" value="KAH7311666.1"/>
    <property type="molecule type" value="Genomic_DNA"/>
</dbReference>
<dbReference type="PROSITE" id="PS51891">
    <property type="entry name" value="CENP_V_GFA"/>
    <property type="match status" value="1"/>
</dbReference>
<feature type="region of interest" description="Disordered" evidence="4">
    <location>
        <begin position="125"/>
        <end position="146"/>
    </location>
</feature>
<comment type="caution">
    <text evidence="6">The sequence shown here is derived from an EMBL/GenBank/DDBJ whole genome shotgun (WGS) entry which is preliminary data.</text>
</comment>
<dbReference type="AlphaFoldDB" id="A0A8K0WNR1"/>
<evidence type="ECO:0000256" key="2">
    <source>
        <dbReference type="ARBA" id="ARBA00022723"/>
    </source>
</evidence>
<name>A0A8K0WNR1_9HYPO</name>
<evidence type="ECO:0000259" key="5">
    <source>
        <dbReference type="PROSITE" id="PS51891"/>
    </source>
</evidence>
<comment type="similarity">
    <text evidence="1">Belongs to the Gfa family.</text>
</comment>
<dbReference type="Gene3D" id="2.170.150.70">
    <property type="match status" value="1"/>
</dbReference>
<dbReference type="InterPro" id="IPR006913">
    <property type="entry name" value="CENP-V/GFA"/>
</dbReference>
<dbReference type="Proteomes" id="UP000813444">
    <property type="component" value="Unassembled WGS sequence"/>
</dbReference>
<evidence type="ECO:0000313" key="7">
    <source>
        <dbReference type="Proteomes" id="UP000813444"/>
    </source>
</evidence>
<dbReference type="OrthoDB" id="2993351at2759"/>
<organism evidence="6 7">
    <name type="scientific">Stachybotrys elegans</name>
    <dbReference type="NCBI Taxonomy" id="80388"/>
    <lineage>
        <taxon>Eukaryota</taxon>
        <taxon>Fungi</taxon>
        <taxon>Dikarya</taxon>
        <taxon>Ascomycota</taxon>
        <taxon>Pezizomycotina</taxon>
        <taxon>Sordariomycetes</taxon>
        <taxon>Hypocreomycetidae</taxon>
        <taxon>Hypocreales</taxon>
        <taxon>Stachybotryaceae</taxon>
        <taxon>Stachybotrys</taxon>
    </lineage>
</organism>
<dbReference type="Pfam" id="PF04828">
    <property type="entry name" value="GFA"/>
    <property type="match status" value="1"/>
</dbReference>
<dbReference type="PANTHER" id="PTHR28620">
    <property type="entry name" value="CENTROMERE PROTEIN V"/>
    <property type="match status" value="1"/>
</dbReference>
<keyword evidence="3" id="KW-0862">Zinc</keyword>
<protein>
    <submittedName>
        <fullName evidence="6">Mss4-like protein</fullName>
    </submittedName>
</protein>
<dbReference type="GO" id="GO:0046872">
    <property type="term" value="F:metal ion binding"/>
    <property type="evidence" value="ECO:0007669"/>
    <property type="project" value="UniProtKB-KW"/>
</dbReference>
<dbReference type="GO" id="GO:0016846">
    <property type="term" value="F:carbon-sulfur lyase activity"/>
    <property type="evidence" value="ECO:0007669"/>
    <property type="project" value="InterPro"/>
</dbReference>
<feature type="domain" description="CENP-V/GFA" evidence="5">
    <location>
        <begin position="13"/>
        <end position="122"/>
    </location>
</feature>
<accession>A0A8K0WNR1</accession>
<reference evidence="6" key="1">
    <citation type="journal article" date="2021" name="Nat. Commun.">
        <title>Genetic determinants of endophytism in the Arabidopsis root mycobiome.</title>
        <authorList>
            <person name="Mesny F."/>
            <person name="Miyauchi S."/>
            <person name="Thiergart T."/>
            <person name="Pickel B."/>
            <person name="Atanasova L."/>
            <person name="Karlsson M."/>
            <person name="Huettel B."/>
            <person name="Barry K.W."/>
            <person name="Haridas S."/>
            <person name="Chen C."/>
            <person name="Bauer D."/>
            <person name="Andreopoulos W."/>
            <person name="Pangilinan J."/>
            <person name="LaButti K."/>
            <person name="Riley R."/>
            <person name="Lipzen A."/>
            <person name="Clum A."/>
            <person name="Drula E."/>
            <person name="Henrissat B."/>
            <person name="Kohler A."/>
            <person name="Grigoriev I.V."/>
            <person name="Martin F.M."/>
            <person name="Hacquard S."/>
        </authorList>
    </citation>
    <scope>NUCLEOTIDE SEQUENCE</scope>
    <source>
        <strain evidence="6">MPI-CAGE-CH-0235</strain>
    </source>
</reference>
<keyword evidence="7" id="KW-1185">Reference proteome</keyword>
<evidence type="ECO:0000256" key="1">
    <source>
        <dbReference type="ARBA" id="ARBA00005495"/>
    </source>
</evidence>
<sequence length="146" mass="16447">MASQSENKPSKVYECGCHCGRISFSMKLSPGLDEYVVLDCNCSICRRAGYLLVYPAYEDVTWHNDSRSQCSVYEFNTKTKDHLFCPSCGASIGLDFRERNPREYGISVRTINNIDLNTLKYRKSDGVNKVHPPGDLSGQEHAPSQE</sequence>
<dbReference type="PANTHER" id="PTHR28620:SF1">
    <property type="entry name" value="CENP-V_GFA DOMAIN-CONTAINING PROTEIN"/>
    <property type="match status" value="1"/>
</dbReference>
<dbReference type="InterPro" id="IPR052355">
    <property type="entry name" value="CENP-V-like"/>
</dbReference>
<proteinExistence type="inferred from homology"/>
<keyword evidence="2" id="KW-0479">Metal-binding</keyword>
<evidence type="ECO:0000256" key="4">
    <source>
        <dbReference type="SAM" id="MobiDB-lite"/>
    </source>
</evidence>
<gene>
    <name evidence="6" type="ORF">B0I35DRAFT_481614</name>
</gene>